<evidence type="ECO:0000256" key="3">
    <source>
        <dbReference type="ARBA" id="ARBA00023274"/>
    </source>
</evidence>
<dbReference type="InterPro" id="IPR014722">
    <property type="entry name" value="Rib_uL2_dom2"/>
</dbReference>
<evidence type="ECO:0000256" key="2">
    <source>
        <dbReference type="ARBA" id="ARBA00022980"/>
    </source>
</evidence>
<keyword evidence="3" id="KW-0687">Ribonucleoprotein</keyword>
<evidence type="ECO:0000313" key="5">
    <source>
        <dbReference type="Proteomes" id="UP000250918"/>
    </source>
</evidence>
<dbReference type="CDD" id="cd06089">
    <property type="entry name" value="KOW_RPL26"/>
    <property type="match status" value="1"/>
</dbReference>
<gene>
    <name evidence="4" type="ORF">C3F09_03040</name>
</gene>
<dbReference type="InterPro" id="IPR008991">
    <property type="entry name" value="Translation_prot_SH3-like_sf"/>
</dbReference>
<sequence length="63" mass="6947">MRIKKGDTVWILAGANKSTKDKPRTGRVLWVDVAKGQILVEGINVVKKHQRPTQKNPKGGLVS</sequence>
<comment type="caution">
    <text evidence="4">The sequence shown here is derived from an EMBL/GenBank/DDBJ whole genome shotgun (WGS) entry which is preliminary data.</text>
</comment>
<dbReference type="SUPFAM" id="SSF50104">
    <property type="entry name" value="Translation proteins SH3-like domain"/>
    <property type="match status" value="1"/>
</dbReference>
<proteinExistence type="inferred from homology"/>
<keyword evidence="2 4" id="KW-0689">Ribosomal protein</keyword>
<organism evidence="4 5">
    <name type="scientific">candidate division GN15 bacterium</name>
    <dbReference type="NCBI Taxonomy" id="2072418"/>
    <lineage>
        <taxon>Bacteria</taxon>
        <taxon>candidate division GN15</taxon>
    </lineage>
</organism>
<dbReference type="GO" id="GO:0003723">
    <property type="term" value="F:RNA binding"/>
    <property type="evidence" value="ECO:0007669"/>
    <property type="project" value="InterPro"/>
</dbReference>
<reference evidence="4 5" key="1">
    <citation type="journal article" date="2018" name="ISME J.">
        <title>A methanotrophic archaeon couples anaerobic oxidation of methane to Fe(III) reduction.</title>
        <authorList>
            <person name="Cai C."/>
            <person name="Leu A.O."/>
            <person name="Xie G.J."/>
            <person name="Guo J."/>
            <person name="Feng Y."/>
            <person name="Zhao J.X."/>
            <person name="Tyson G.W."/>
            <person name="Yuan Z."/>
            <person name="Hu S."/>
        </authorList>
    </citation>
    <scope>NUCLEOTIDE SEQUENCE [LARGE SCALE GENOMIC DNA]</scope>
    <source>
        <strain evidence="4">FeB_12</strain>
    </source>
</reference>
<feature type="non-terminal residue" evidence="4">
    <location>
        <position position="63"/>
    </location>
</feature>
<accession>A0A855XAJ0</accession>
<evidence type="ECO:0000313" key="4">
    <source>
        <dbReference type="EMBL" id="PWB75025.1"/>
    </source>
</evidence>
<dbReference type="GO" id="GO:1990904">
    <property type="term" value="C:ribonucleoprotein complex"/>
    <property type="evidence" value="ECO:0007669"/>
    <property type="project" value="UniProtKB-KW"/>
</dbReference>
<comment type="similarity">
    <text evidence="1">Belongs to the universal ribosomal protein uL24 family.</text>
</comment>
<name>A0A855XAJ0_9BACT</name>
<dbReference type="InterPro" id="IPR041988">
    <property type="entry name" value="Ribosomal_uL24_KOW"/>
</dbReference>
<evidence type="ECO:0000256" key="1">
    <source>
        <dbReference type="ARBA" id="ARBA00010618"/>
    </source>
</evidence>
<dbReference type="Proteomes" id="UP000250918">
    <property type="component" value="Unassembled WGS sequence"/>
</dbReference>
<protein>
    <submittedName>
        <fullName evidence="4">50S ribosomal protein L24</fullName>
    </submittedName>
</protein>
<dbReference type="AlphaFoldDB" id="A0A855XAJ0"/>
<dbReference type="Gene3D" id="2.30.30.30">
    <property type="match status" value="1"/>
</dbReference>
<dbReference type="GO" id="GO:0005840">
    <property type="term" value="C:ribosome"/>
    <property type="evidence" value="ECO:0007669"/>
    <property type="project" value="UniProtKB-KW"/>
</dbReference>
<dbReference type="EMBL" id="PQAP01000015">
    <property type="protein sequence ID" value="PWB75025.1"/>
    <property type="molecule type" value="Genomic_DNA"/>
</dbReference>